<dbReference type="AlphaFoldDB" id="A0A443SVD1"/>
<gene>
    <name evidence="8" type="ORF">B4U80_04700</name>
</gene>
<keyword evidence="9" id="KW-1185">Reference proteome</keyword>
<evidence type="ECO:0000313" key="9">
    <source>
        <dbReference type="Proteomes" id="UP000288716"/>
    </source>
</evidence>
<comment type="function">
    <text evidence="7">Involved in both the assembly of spliceosomal snRNPs and the methylation of Sm proteins. Chaperone that regulates the assembly of spliceosomal U1, U2, U4 and U5 small nuclear ribonucleoproteins (snRNPs), the building blocks of the spliceosome, and thereby plays an important role in the splicing of cellular pre-mRNAs. Most spliceosomal snRNPs contain a common set of Sm proteins SNRPB, SNRPD1, SNRPD2, SNRPD3, SNRPE, SNRPF and SNRPG that assemble in a heptameric protein ring on the Sm site of the small nuclear RNA to form the core snRNP (Sm core). In the cytosol, the Sm proteins SNRPD1, SNRPD2, SNRPE, SNRPF and SNRPG are trapped in an inactive 6S pICln-Sm complex by the chaperone CLNS1A that controls the assembly of the core snRNP. Dissociation by the SMN complex of CLNS1A from the trapped Sm proteins and their transfer to an SMN-Sm complex triggers the assembly of core snRNPs and their transport to the nucleus.</text>
</comment>
<keyword evidence="5" id="KW-0963">Cytoplasm</keyword>
<dbReference type="OrthoDB" id="19714at2759"/>
<dbReference type="GO" id="GO:0006884">
    <property type="term" value="P:cell volume homeostasis"/>
    <property type="evidence" value="ECO:0007669"/>
    <property type="project" value="InterPro"/>
</dbReference>
<dbReference type="STRING" id="299467.A0A443SVD1"/>
<dbReference type="EMBL" id="NCKV01000151">
    <property type="protein sequence ID" value="RWS31478.1"/>
    <property type="molecule type" value="Genomic_DNA"/>
</dbReference>
<dbReference type="Pfam" id="PF03517">
    <property type="entry name" value="Voldacs"/>
    <property type="match status" value="1"/>
</dbReference>
<comment type="subcellular location">
    <subcellularLocation>
        <location evidence="2">Cytoplasm</location>
    </subcellularLocation>
    <subcellularLocation>
        <location evidence="1">Nucleus</location>
    </subcellularLocation>
</comment>
<keyword evidence="6" id="KW-0539">Nucleus</keyword>
<dbReference type="InterPro" id="IPR039924">
    <property type="entry name" value="ICln/Lot5/Saf5"/>
</dbReference>
<dbReference type="InterPro" id="IPR003521">
    <property type="entry name" value="ICln"/>
</dbReference>
<dbReference type="Gene3D" id="2.30.29.30">
    <property type="entry name" value="Pleckstrin-homology domain (PH domain)/Phosphotyrosine-binding domain (PTB)"/>
    <property type="match status" value="1"/>
</dbReference>
<organism evidence="8 9">
    <name type="scientific">Leptotrombidium deliense</name>
    <dbReference type="NCBI Taxonomy" id="299467"/>
    <lineage>
        <taxon>Eukaryota</taxon>
        <taxon>Metazoa</taxon>
        <taxon>Ecdysozoa</taxon>
        <taxon>Arthropoda</taxon>
        <taxon>Chelicerata</taxon>
        <taxon>Arachnida</taxon>
        <taxon>Acari</taxon>
        <taxon>Acariformes</taxon>
        <taxon>Trombidiformes</taxon>
        <taxon>Prostigmata</taxon>
        <taxon>Anystina</taxon>
        <taxon>Parasitengona</taxon>
        <taxon>Trombiculoidea</taxon>
        <taxon>Trombiculidae</taxon>
        <taxon>Leptotrombidium</taxon>
    </lineage>
</organism>
<dbReference type="GO" id="GO:0005829">
    <property type="term" value="C:cytosol"/>
    <property type="evidence" value="ECO:0007669"/>
    <property type="project" value="InterPro"/>
</dbReference>
<dbReference type="PRINTS" id="PR01348">
    <property type="entry name" value="ICLNCHANNEL"/>
</dbReference>
<protein>
    <recommendedName>
        <fullName evidence="4">Methylosome subunit pICln</fullName>
    </recommendedName>
</protein>
<evidence type="ECO:0000256" key="5">
    <source>
        <dbReference type="ARBA" id="ARBA00022490"/>
    </source>
</evidence>
<dbReference type="GO" id="GO:0034709">
    <property type="term" value="C:methylosome"/>
    <property type="evidence" value="ECO:0007669"/>
    <property type="project" value="InterPro"/>
</dbReference>
<comment type="similarity">
    <text evidence="3">Belongs to the pICln (TC 1.A.47) family.</text>
</comment>
<accession>A0A443SVD1</accession>
<dbReference type="GO" id="GO:0006821">
    <property type="term" value="P:chloride transport"/>
    <property type="evidence" value="ECO:0007669"/>
    <property type="project" value="InterPro"/>
</dbReference>
<dbReference type="GO" id="GO:0034715">
    <property type="term" value="C:pICln-Sm protein complex"/>
    <property type="evidence" value="ECO:0007669"/>
    <property type="project" value="InterPro"/>
</dbReference>
<dbReference type="GO" id="GO:0000387">
    <property type="term" value="P:spliceosomal snRNP assembly"/>
    <property type="evidence" value="ECO:0007669"/>
    <property type="project" value="InterPro"/>
</dbReference>
<reference evidence="8 9" key="1">
    <citation type="journal article" date="2018" name="Gigascience">
        <title>Genomes of trombidid mites reveal novel predicted allergens and laterally-transferred genes associated with secondary metabolism.</title>
        <authorList>
            <person name="Dong X."/>
            <person name="Chaisiri K."/>
            <person name="Xia D."/>
            <person name="Armstrong S.D."/>
            <person name="Fang Y."/>
            <person name="Donnelly M.J."/>
            <person name="Kadowaki T."/>
            <person name="McGarry J.W."/>
            <person name="Darby A.C."/>
            <person name="Makepeace B.L."/>
        </authorList>
    </citation>
    <scope>NUCLEOTIDE SEQUENCE [LARGE SCALE GENOMIC DNA]</scope>
    <source>
        <strain evidence="8">UoL-UT</strain>
    </source>
</reference>
<dbReference type="VEuPathDB" id="VectorBase:LDEU000563"/>
<evidence type="ECO:0000256" key="3">
    <source>
        <dbReference type="ARBA" id="ARBA00007054"/>
    </source>
</evidence>
<dbReference type="GO" id="GO:0005886">
    <property type="term" value="C:plasma membrane"/>
    <property type="evidence" value="ECO:0007669"/>
    <property type="project" value="InterPro"/>
</dbReference>
<evidence type="ECO:0000256" key="2">
    <source>
        <dbReference type="ARBA" id="ARBA00004496"/>
    </source>
</evidence>
<dbReference type="PANTHER" id="PTHR21399:SF0">
    <property type="entry name" value="METHYLOSOME SUBUNIT PICLN"/>
    <property type="match status" value="1"/>
</dbReference>
<evidence type="ECO:0000256" key="1">
    <source>
        <dbReference type="ARBA" id="ARBA00004123"/>
    </source>
</evidence>
<dbReference type="GO" id="GO:0005681">
    <property type="term" value="C:spliceosomal complex"/>
    <property type="evidence" value="ECO:0007669"/>
    <property type="project" value="TreeGrafter"/>
</dbReference>
<name>A0A443SVD1_9ACAR</name>
<dbReference type="Proteomes" id="UP000288716">
    <property type="component" value="Unassembled WGS sequence"/>
</dbReference>
<evidence type="ECO:0000256" key="7">
    <source>
        <dbReference type="ARBA" id="ARBA00045890"/>
    </source>
</evidence>
<sequence length="112" mass="12806">MVTLLRVDRPEEEVTKHVETNTTAFHKERELGKGTLIIAENRLCWLTDDERGFALEYRNIALHAVSKDLNHFPRECLYLMVDEGGDGNESDESGELPRVTLILILRRKGVTV</sequence>
<dbReference type="PANTHER" id="PTHR21399">
    <property type="entry name" value="CHLORIDE CONDUCTANCE REGULATORY PROTEIN ICLN"/>
    <property type="match status" value="1"/>
</dbReference>
<evidence type="ECO:0000256" key="6">
    <source>
        <dbReference type="ARBA" id="ARBA00023242"/>
    </source>
</evidence>
<proteinExistence type="inferred from homology"/>
<dbReference type="InterPro" id="IPR011993">
    <property type="entry name" value="PH-like_dom_sf"/>
</dbReference>
<dbReference type="GO" id="GO:0045292">
    <property type="term" value="P:mRNA cis splicing, via spliceosome"/>
    <property type="evidence" value="ECO:0007669"/>
    <property type="project" value="TreeGrafter"/>
</dbReference>
<evidence type="ECO:0000256" key="4">
    <source>
        <dbReference type="ARBA" id="ARBA00015653"/>
    </source>
</evidence>
<evidence type="ECO:0000313" key="8">
    <source>
        <dbReference type="EMBL" id="RWS31478.1"/>
    </source>
</evidence>
<comment type="caution">
    <text evidence="8">The sequence shown here is derived from an EMBL/GenBank/DDBJ whole genome shotgun (WGS) entry which is preliminary data.</text>
</comment>